<organism evidence="2 3">
    <name type="scientific">Cafeteria roenbergensis</name>
    <name type="common">Marine flagellate</name>
    <dbReference type="NCBI Taxonomy" id="33653"/>
    <lineage>
        <taxon>Eukaryota</taxon>
        <taxon>Sar</taxon>
        <taxon>Stramenopiles</taxon>
        <taxon>Bigyra</taxon>
        <taxon>Opalozoa</taxon>
        <taxon>Bicosoecida</taxon>
        <taxon>Cafeteriaceae</taxon>
        <taxon>Cafeteria</taxon>
    </lineage>
</organism>
<dbReference type="PANTHER" id="PTHR45990:SF1">
    <property type="entry name" value="DNA REPAIR PROTEIN REV1"/>
    <property type="match status" value="1"/>
</dbReference>
<dbReference type="SUPFAM" id="SSF52113">
    <property type="entry name" value="BRCT domain"/>
    <property type="match status" value="1"/>
</dbReference>
<dbReference type="PANTHER" id="PTHR45990">
    <property type="entry name" value="DNA REPAIR PROTEIN REV1"/>
    <property type="match status" value="1"/>
</dbReference>
<dbReference type="AlphaFoldDB" id="A0A5A8CJ81"/>
<gene>
    <name evidence="2" type="ORF">FNF29_03323</name>
</gene>
<evidence type="ECO:0000259" key="1">
    <source>
        <dbReference type="PROSITE" id="PS50172"/>
    </source>
</evidence>
<dbReference type="GO" id="GO:0070987">
    <property type="term" value="P:error-free translesion synthesis"/>
    <property type="evidence" value="ECO:0007669"/>
    <property type="project" value="TreeGrafter"/>
</dbReference>
<protein>
    <recommendedName>
        <fullName evidence="1">BRCT domain-containing protein</fullName>
    </recommendedName>
</protein>
<keyword evidence="3" id="KW-1185">Reference proteome</keyword>
<dbReference type="GO" id="GO:0003887">
    <property type="term" value="F:DNA-directed DNA polymerase activity"/>
    <property type="evidence" value="ECO:0007669"/>
    <property type="project" value="TreeGrafter"/>
</dbReference>
<dbReference type="GO" id="GO:0042276">
    <property type="term" value="P:error-prone translesion synthesis"/>
    <property type="evidence" value="ECO:0007669"/>
    <property type="project" value="TreeGrafter"/>
</dbReference>
<dbReference type="Gene3D" id="3.40.50.10190">
    <property type="entry name" value="BRCT domain"/>
    <property type="match status" value="1"/>
</dbReference>
<dbReference type="GO" id="GO:0017125">
    <property type="term" value="F:deoxycytidyl transferase activity"/>
    <property type="evidence" value="ECO:0007669"/>
    <property type="project" value="TreeGrafter"/>
</dbReference>
<name>A0A5A8CJ81_CAFRO</name>
<proteinExistence type="predicted"/>
<dbReference type="PROSITE" id="PS50172">
    <property type="entry name" value="BRCT"/>
    <property type="match status" value="1"/>
</dbReference>
<sequence length="203" mass="22711">MASEDADRVAAIFSKRSRRDRTAAKPVGEHHGNSFGTYFLHRQLKTDEQVNSGLKVVSSIFKGVRVYFNGAFSVRMATLHGLVVSNGGSVTWWKHDAAGRPTHLCTAGLTPAQVNEVMRMRSRPHVVVEAWVHECVRSGRRLPEADFIPEAYRRAYYAKSRLHLLGEHKAKMQALVDDTQAGFARRLRAEGHAAEEPFTATRT</sequence>
<dbReference type="InterPro" id="IPR001357">
    <property type="entry name" value="BRCT_dom"/>
</dbReference>
<feature type="domain" description="BRCT" evidence="1">
    <location>
        <begin position="56"/>
        <end position="149"/>
    </location>
</feature>
<dbReference type="GO" id="GO:0005634">
    <property type="term" value="C:nucleus"/>
    <property type="evidence" value="ECO:0007669"/>
    <property type="project" value="TreeGrafter"/>
</dbReference>
<reference evidence="2 3" key="1">
    <citation type="submission" date="2019-07" db="EMBL/GenBank/DDBJ databases">
        <title>Genomes of Cafeteria roenbergensis.</title>
        <authorList>
            <person name="Fischer M.G."/>
            <person name="Hackl T."/>
            <person name="Roman M."/>
        </authorList>
    </citation>
    <scope>NUCLEOTIDE SEQUENCE [LARGE SCALE GENOMIC DNA]</scope>
    <source>
        <strain evidence="2 3">BVI</strain>
    </source>
</reference>
<dbReference type="InterPro" id="IPR036420">
    <property type="entry name" value="BRCT_dom_sf"/>
</dbReference>
<evidence type="ECO:0000313" key="3">
    <source>
        <dbReference type="Proteomes" id="UP000323011"/>
    </source>
</evidence>
<evidence type="ECO:0000313" key="2">
    <source>
        <dbReference type="EMBL" id="KAA0153135.1"/>
    </source>
</evidence>
<dbReference type="Proteomes" id="UP000323011">
    <property type="component" value="Unassembled WGS sequence"/>
</dbReference>
<dbReference type="EMBL" id="VLTN01000017">
    <property type="protein sequence ID" value="KAA0153135.1"/>
    <property type="molecule type" value="Genomic_DNA"/>
</dbReference>
<accession>A0A5A8CJ81</accession>
<comment type="caution">
    <text evidence="2">The sequence shown here is derived from an EMBL/GenBank/DDBJ whole genome shotgun (WGS) entry which is preliminary data.</text>
</comment>